<evidence type="ECO:0000256" key="6">
    <source>
        <dbReference type="SAM" id="Phobius"/>
    </source>
</evidence>
<feature type="region of interest" description="Disordered" evidence="5">
    <location>
        <begin position="614"/>
        <end position="639"/>
    </location>
</feature>
<dbReference type="PANTHER" id="PTHR23112">
    <property type="entry name" value="G PROTEIN-COUPLED RECEPTOR 157-RELATED"/>
    <property type="match status" value="1"/>
</dbReference>
<dbReference type="Gene3D" id="1.20.1070.10">
    <property type="entry name" value="Rhodopsin 7-helix transmembrane proteins"/>
    <property type="match status" value="1"/>
</dbReference>
<dbReference type="GO" id="GO:0004930">
    <property type="term" value="F:G protein-coupled receptor activity"/>
    <property type="evidence" value="ECO:0007669"/>
    <property type="project" value="InterPro"/>
</dbReference>
<feature type="transmembrane region" description="Helical" evidence="6">
    <location>
        <begin position="493"/>
        <end position="518"/>
    </location>
</feature>
<evidence type="ECO:0000313" key="8">
    <source>
        <dbReference type="EMBL" id="KAK3395378.1"/>
    </source>
</evidence>
<dbReference type="InterPro" id="IPR017981">
    <property type="entry name" value="GPCR_2-like_7TM"/>
</dbReference>
<evidence type="ECO:0000256" key="2">
    <source>
        <dbReference type="ARBA" id="ARBA00022692"/>
    </source>
</evidence>
<feature type="transmembrane region" description="Helical" evidence="6">
    <location>
        <begin position="141"/>
        <end position="162"/>
    </location>
</feature>
<dbReference type="InterPro" id="IPR000832">
    <property type="entry name" value="GPCR_2_secretin-like"/>
</dbReference>
<feature type="compositionally biased region" description="Polar residues" evidence="5">
    <location>
        <begin position="367"/>
        <end position="379"/>
    </location>
</feature>
<proteinExistence type="predicted"/>
<name>A0AAE0U8Z5_SORBR</name>
<reference evidence="8" key="1">
    <citation type="journal article" date="2023" name="Mol. Phylogenet. Evol.">
        <title>Genome-scale phylogeny and comparative genomics of the fungal order Sordariales.</title>
        <authorList>
            <person name="Hensen N."/>
            <person name="Bonometti L."/>
            <person name="Westerberg I."/>
            <person name="Brannstrom I.O."/>
            <person name="Guillou S."/>
            <person name="Cros-Aarteil S."/>
            <person name="Calhoun S."/>
            <person name="Haridas S."/>
            <person name="Kuo A."/>
            <person name="Mondo S."/>
            <person name="Pangilinan J."/>
            <person name="Riley R."/>
            <person name="LaButti K."/>
            <person name="Andreopoulos B."/>
            <person name="Lipzen A."/>
            <person name="Chen C."/>
            <person name="Yan M."/>
            <person name="Daum C."/>
            <person name="Ng V."/>
            <person name="Clum A."/>
            <person name="Steindorff A."/>
            <person name="Ohm R.A."/>
            <person name="Martin F."/>
            <person name="Silar P."/>
            <person name="Natvig D.O."/>
            <person name="Lalanne C."/>
            <person name="Gautier V."/>
            <person name="Ament-Velasquez S.L."/>
            <person name="Kruys A."/>
            <person name="Hutchinson M.I."/>
            <person name="Powell A.J."/>
            <person name="Barry K."/>
            <person name="Miller A.N."/>
            <person name="Grigoriev I.V."/>
            <person name="Debuchy R."/>
            <person name="Gladieux P."/>
            <person name="Hiltunen Thoren M."/>
            <person name="Johannesson H."/>
        </authorList>
    </citation>
    <scope>NUCLEOTIDE SEQUENCE</scope>
    <source>
        <strain evidence="8">FGSC 1904</strain>
    </source>
</reference>
<sequence length="650" mass="71349">MAEFTGTTQAQVEQPPVEYTQGYMNLTETQRNTIEHVERIGASLSLLGVFLIFIAYGLFKRVRTVPNTFILFASIANVGASTACFIGYAGIIAGEDSALCHTQAFLLEMFMQSDPWWSLAMAVNVFLVFFFALNPNAFRDYLWMYCLVCYGLPAIPAIVLLAHSPSSTHYYGNATLWCWIADTWNPLRIYTYYLPIWTCIFISGLVYLAVGYQVFHQRNQLRNLTFSNQGKNCSGSDHREHIELGEKHTYGISAGQNSPCPTVIPMDLSNHPGCYGTVTTQVEVNISDNTDIQPMTPTSPAPSITEVPLAAHPPGQNNSIHPWASNSSSSSSSSEDHIVPPTAAYSGSGSPPYRVHVHHTTNVTTNGPKSNLKKTTYTSHGAGYGHTYSSYNRTSNTTTTGTCGSNSHEQNRNGGQNSSHFTHETRFQTLLSSLRRPLRKFLAKLHRLDPIKLAYLRTSFVFAISILVTWTPSSINRVHSLLYPKDTSYPLNLASAVVLPLQGVWNAVIFAATTWAVLREEVDGLWKRCWLGRWWARKKRPATAETDTMMGGQRGVRLGSDGLPHSTTIGGATPLDGGKRNASGGYKAWRNGNGAYLGSYGLPPAIGRKDDFETRSHCSAGTSGGKKGKNKGPMDPNRLGTVRVIRGGSL</sequence>
<dbReference type="Proteomes" id="UP001281003">
    <property type="component" value="Unassembled WGS sequence"/>
</dbReference>
<feature type="region of interest" description="Disordered" evidence="5">
    <location>
        <begin position="290"/>
        <end position="420"/>
    </location>
</feature>
<feature type="transmembrane region" description="Helical" evidence="6">
    <location>
        <begin position="71"/>
        <end position="93"/>
    </location>
</feature>
<feature type="compositionally biased region" description="Polar residues" evidence="5">
    <location>
        <begin position="290"/>
        <end position="302"/>
    </location>
</feature>
<keyword evidence="3 6" id="KW-1133">Transmembrane helix</keyword>
<accession>A0AAE0U8Z5</accession>
<protein>
    <recommendedName>
        <fullName evidence="7">G-protein coupled receptors family 2 profile 2 domain-containing protein</fullName>
    </recommendedName>
</protein>
<dbReference type="SUPFAM" id="SSF81321">
    <property type="entry name" value="Family A G protein-coupled receptor-like"/>
    <property type="match status" value="1"/>
</dbReference>
<keyword evidence="4 6" id="KW-0472">Membrane</keyword>
<evidence type="ECO:0000256" key="4">
    <source>
        <dbReference type="ARBA" id="ARBA00023136"/>
    </source>
</evidence>
<evidence type="ECO:0000256" key="1">
    <source>
        <dbReference type="ARBA" id="ARBA00004141"/>
    </source>
</evidence>
<dbReference type="Pfam" id="PF00002">
    <property type="entry name" value="7tm_2"/>
    <property type="match status" value="1"/>
</dbReference>
<feature type="transmembrane region" description="Helical" evidence="6">
    <location>
        <begin position="116"/>
        <end position="134"/>
    </location>
</feature>
<feature type="compositionally biased region" description="Low complexity" evidence="5">
    <location>
        <begin position="387"/>
        <end position="407"/>
    </location>
</feature>
<feature type="transmembrane region" description="Helical" evidence="6">
    <location>
        <begin position="40"/>
        <end position="59"/>
    </location>
</feature>
<feature type="transmembrane region" description="Helical" evidence="6">
    <location>
        <begin position="454"/>
        <end position="473"/>
    </location>
</feature>
<feature type="domain" description="G-protein coupled receptors family 2 profile 2" evidence="7">
    <location>
        <begin position="34"/>
        <end position="219"/>
    </location>
</feature>
<organism evidence="8 9">
    <name type="scientific">Sordaria brevicollis</name>
    <dbReference type="NCBI Taxonomy" id="83679"/>
    <lineage>
        <taxon>Eukaryota</taxon>
        <taxon>Fungi</taxon>
        <taxon>Dikarya</taxon>
        <taxon>Ascomycota</taxon>
        <taxon>Pezizomycotina</taxon>
        <taxon>Sordariomycetes</taxon>
        <taxon>Sordariomycetidae</taxon>
        <taxon>Sordariales</taxon>
        <taxon>Sordariaceae</taxon>
        <taxon>Sordaria</taxon>
    </lineage>
</organism>
<evidence type="ECO:0000259" key="7">
    <source>
        <dbReference type="PROSITE" id="PS50261"/>
    </source>
</evidence>
<dbReference type="PANTHER" id="PTHR23112:SF0">
    <property type="entry name" value="TRANSMEMBRANE PROTEIN 116"/>
    <property type="match status" value="1"/>
</dbReference>
<evidence type="ECO:0000256" key="3">
    <source>
        <dbReference type="ARBA" id="ARBA00022989"/>
    </source>
</evidence>
<comment type="caution">
    <text evidence="8">The sequence shown here is derived from an EMBL/GenBank/DDBJ whole genome shotgun (WGS) entry which is preliminary data.</text>
</comment>
<reference evidence="8" key="2">
    <citation type="submission" date="2023-07" db="EMBL/GenBank/DDBJ databases">
        <authorList>
            <consortium name="Lawrence Berkeley National Laboratory"/>
            <person name="Haridas S."/>
            <person name="Hensen N."/>
            <person name="Bonometti L."/>
            <person name="Westerberg I."/>
            <person name="Brannstrom I.O."/>
            <person name="Guillou S."/>
            <person name="Cros-Aarteil S."/>
            <person name="Calhoun S."/>
            <person name="Kuo A."/>
            <person name="Mondo S."/>
            <person name="Pangilinan J."/>
            <person name="Riley R."/>
            <person name="LaButti K."/>
            <person name="Andreopoulos B."/>
            <person name="Lipzen A."/>
            <person name="Chen C."/>
            <person name="Yanf M."/>
            <person name="Daum C."/>
            <person name="Ng V."/>
            <person name="Clum A."/>
            <person name="Steindorff A."/>
            <person name="Ohm R."/>
            <person name="Martin F."/>
            <person name="Silar P."/>
            <person name="Natvig D."/>
            <person name="Lalanne C."/>
            <person name="Gautier V."/>
            <person name="Ament-velasquez S.L."/>
            <person name="Kruys A."/>
            <person name="Hutchinson M.I."/>
            <person name="Powell A.J."/>
            <person name="Barry K."/>
            <person name="Miller A.N."/>
            <person name="Grigoriev I.V."/>
            <person name="Debuchy R."/>
            <person name="Gladieux P."/>
            <person name="Thoren M.H."/>
            <person name="Johannesson H."/>
        </authorList>
    </citation>
    <scope>NUCLEOTIDE SEQUENCE</scope>
    <source>
        <strain evidence="8">FGSC 1904</strain>
    </source>
</reference>
<gene>
    <name evidence="8" type="ORF">B0T20DRAFT_33008</name>
</gene>
<keyword evidence="9" id="KW-1185">Reference proteome</keyword>
<evidence type="ECO:0000256" key="5">
    <source>
        <dbReference type="SAM" id="MobiDB-lite"/>
    </source>
</evidence>
<keyword evidence="2 6" id="KW-0812">Transmembrane</keyword>
<dbReference type="AlphaFoldDB" id="A0AAE0U8Z5"/>
<dbReference type="GO" id="GO:0007166">
    <property type="term" value="P:cell surface receptor signaling pathway"/>
    <property type="evidence" value="ECO:0007669"/>
    <property type="project" value="InterPro"/>
</dbReference>
<comment type="subcellular location">
    <subcellularLocation>
        <location evidence="1">Membrane</location>
        <topology evidence="1">Multi-pass membrane protein</topology>
    </subcellularLocation>
</comment>
<feature type="transmembrane region" description="Helical" evidence="6">
    <location>
        <begin position="192"/>
        <end position="215"/>
    </location>
</feature>
<dbReference type="EMBL" id="JAUTDP010000010">
    <property type="protein sequence ID" value="KAK3395378.1"/>
    <property type="molecule type" value="Genomic_DNA"/>
</dbReference>
<evidence type="ECO:0000313" key="9">
    <source>
        <dbReference type="Proteomes" id="UP001281003"/>
    </source>
</evidence>
<dbReference type="GO" id="GO:0007189">
    <property type="term" value="P:adenylate cyclase-activating G protein-coupled receptor signaling pathway"/>
    <property type="evidence" value="ECO:0007669"/>
    <property type="project" value="TreeGrafter"/>
</dbReference>
<dbReference type="GO" id="GO:0005886">
    <property type="term" value="C:plasma membrane"/>
    <property type="evidence" value="ECO:0007669"/>
    <property type="project" value="TreeGrafter"/>
</dbReference>
<dbReference type="PROSITE" id="PS50261">
    <property type="entry name" value="G_PROTEIN_RECEP_F2_4"/>
    <property type="match status" value="1"/>
</dbReference>